<evidence type="ECO:0000259" key="5">
    <source>
        <dbReference type="PROSITE" id="PS51005"/>
    </source>
</evidence>
<name>A0A8S0TP26_OLEEU</name>
<dbReference type="GO" id="GO:0003677">
    <property type="term" value="F:DNA binding"/>
    <property type="evidence" value="ECO:0007669"/>
    <property type="project" value="UniProtKB-KW"/>
</dbReference>
<keyword evidence="1" id="KW-0805">Transcription regulation</keyword>
<organism evidence="6 7">
    <name type="scientific">Olea europaea subsp. europaea</name>
    <dbReference type="NCBI Taxonomy" id="158383"/>
    <lineage>
        <taxon>Eukaryota</taxon>
        <taxon>Viridiplantae</taxon>
        <taxon>Streptophyta</taxon>
        <taxon>Embryophyta</taxon>
        <taxon>Tracheophyta</taxon>
        <taxon>Spermatophyta</taxon>
        <taxon>Magnoliopsida</taxon>
        <taxon>eudicotyledons</taxon>
        <taxon>Gunneridae</taxon>
        <taxon>Pentapetalae</taxon>
        <taxon>asterids</taxon>
        <taxon>lamiids</taxon>
        <taxon>Lamiales</taxon>
        <taxon>Oleaceae</taxon>
        <taxon>Oleeae</taxon>
        <taxon>Olea</taxon>
    </lineage>
</organism>
<reference evidence="6 7" key="1">
    <citation type="submission" date="2019-12" db="EMBL/GenBank/DDBJ databases">
        <authorList>
            <person name="Alioto T."/>
            <person name="Alioto T."/>
            <person name="Gomez Garrido J."/>
        </authorList>
    </citation>
    <scope>NUCLEOTIDE SEQUENCE [LARGE SCALE GENOMIC DNA]</scope>
</reference>
<evidence type="ECO:0000256" key="1">
    <source>
        <dbReference type="ARBA" id="ARBA00023015"/>
    </source>
</evidence>
<keyword evidence="3" id="KW-0804">Transcription</keyword>
<evidence type="ECO:0000256" key="4">
    <source>
        <dbReference type="ARBA" id="ARBA00023242"/>
    </source>
</evidence>
<sequence length="333" mass="37394">MALHFFFTLRNRKYKHGMRPNRAAEGGYWKTTGADKTIKHNGEEIGLRKALVFYKGKPPHCEKTSWIMHEFRLKNAPIRSRTSDDDMKACLAVLLRCLYSRHVWERYTNPTTIENENKDTPVGDSSIEVENSLGSNKMENVANSCEGNNEGNGNNYTRQFNNVAPHGFPRQNLGAAAQTRPQNLPSVGSGIAINRNIVSGTTMMPPVSSWQPNLPFTENYNASCSANEATLNNTMLQMQYRTQDLPLMGNYVTTSDNVGTFSYAAPDPVESLYNSFTTNFGTIPDHLEIMPTGLDENLPEVPPIEGDDAWEYWLEEEKKISGEYNNSSPHLSN</sequence>
<keyword evidence="2" id="KW-0238">DNA-binding</keyword>
<keyword evidence="7" id="KW-1185">Reference proteome</keyword>
<dbReference type="Pfam" id="PF02365">
    <property type="entry name" value="NAM"/>
    <property type="match status" value="1"/>
</dbReference>
<dbReference type="OrthoDB" id="923488at2759"/>
<evidence type="ECO:0000313" key="6">
    <source>
        <dbReference type="EMBL" id="CAA3007748.1"/>
    </source>
</evidence>
<dbReference type="PANTHER" id="PTHR31744">
    <property type="entry name" value="PROTEIN CUP-SHAPED COTYLEDON 2-RELATED"/>
    <property type="match status" value="1"/>
</dbReference>
<evidence type="ECO:0000313" key="7">
    <source>
        <dbReference type="Proteomes" id="UP000594638"/>
    </source>
</evidence>
<dbReference type="Gramene" id="OE9A044717T1">
    <property type="protein sequence ID" value="OE9A044717C1"/>
    <property type="gene ID" value="OE9A044717"/>
</dbReference>
<accession>A0A8S0TP26</accession>
<dbReference type="EMBL" id="CACTIH010007284">
    <property type="protein sequence ID" value="CAA3007748.1"/>
    <property type="molecule type" value="Genomic_DNA"/>
</dbReference>
<dbReference type="SUPFAM" id="SSF101941">
    <property type="entry name" value="NAC domain"/>
    <property type="match status" value="1"/>
</dbReference>
<dbReference type="AlphaFoldDB" id="A0A8S0TP26"/>
<dbReference type="InterPro" id="IPR003441">
    <property type="entry name" value="NAC-dom"/>
</dbReference>
<dbReference type="Proteomes" id="UP000594638">
    <property type="component" value="Unassembled WGS sequence"/>
</dbReference>
<feature type="domain" description="NAC" evidence="5">
    <location>
        <begin position="1"/>
        <end position="95"/>
    </location>
</feature>
<dbReference type="PROSITE" id="PS51005">
    <property type="entry name" value="NAC"/>
    <property type="match status" value="1"/>
</dbReference>
<evidence type="ECO:0000256" key="3">
    <source>
        <dbReference type="ARBA" id="ARBA00023163"/>
    </source>
</evidence>
<comment type="caution">
    <text evidence="6">The sequence shown here is derived from an EMBL/GenBank/DDBJ whole genome shotgun (WGS) entry which is preliminary data.</text>
</comment>
<proteinExistence type="predicted"/>
<dbReference type="Gene3D" id="2.170.150.80">
    <property type="entry name" value="NAC domain"/>
    <property type="match status" value="1"/>
</dbReference>
<keyword evidence="4" id="KW-0539">Nucleus</keyword>
<protein>
    <submittedName>
        <fullName evidence="6">NAC domain-containing 68-like</fullName>
    </submittedName>
</protein>
<dbReference type="GO" id="GO:0006355">
    <property type="term" value="P:regulation of DNA-templated transcription"/>
    <property type="evidence" value="ECO:0007669"/>
    <property type="project" value="InterPro"/>
</dbReference>
<evidence type="ECO:0000256" key="2">
    <source>
        <dbReference type="ARBA" id="ARBA00023125"/>
    </source>
</evidence>
<dbReference type="InterPro" id="IPR036093">
    <property type="entry name" value="NAC_dom_sf"/>
</dbReference>
<gene>
    <name evidence="6" type="ORF">OLEA9_A044717</name>
</gene>